<dbReference type="RefSeq" id="WP_152927779.1">
    <property type="nucleotide sequence ID" value="NZ_LHUQ01000027.1"/>
</dbReference>
<organism evidence="1 2">
    <name type="scientific">Komagataeibacter europaeus</name>
    <name type="common">Gluconacetobacter europaeus</name>
    <dbReference type="NCBI Taxonomy" id="33995"/>
    <lineage>
        <taxon>Bacteria</taxon>
        <taxon>Pseudomonadati</taxon>
        <taxon>Pseudomonadota</taxon>
        <taxon>Alphaproteobacteria</taxon>
        <taxon>Acetobacterales</taxon>
        <taxon>Acetobacteraceae</taxon>
        <taxon>Komagataeibacter</taxon>
    </lineage>
</organism>
<evidence type="ECO:0000313" key="2">
    <source>
        <dbReference type="Proteomes" id="UP000037566"/>
    </source>
</evidence>
<name>A0A0M0EDZ8_KOMEU</name>
<reference evidence="1" key="1">
    <citation type="submission" date="2015-08" db="EMBL/GenBank/DDBJ databases">
        <title>Draft genome sequence of Komagataeibacter europaeus CECT 8546 a cellulose producer strain from vinegar produced by the traditional method.</title>
        <authorList>
            <person name="Poehlein A."/>
            <person name="Valera M.J."/>
            <person name="Haack F.S."/>
            <person name="Mas A."/>
            <person name="Daniel R."/>
            <person name="Streit W.R."/>
            <person name="Mateo E."/>
        </authorList>
    </citation>
    <scope>NUCLEOTIDE SEQUENCE [LARGE SCALE GENOMIC DNA]</scope>
    <source>
        <strain evidence="1">CECT 8546</strain>
    </source>
</reference>
<comment type="caution">
    <text evidence="1">The sequence shown here is derived from an EMBL/GenBank/DDBJ whole genome shotgun (WGS) entry which is preliminary data.</text>
</comment>
<dbReference type="EMBL" id="LHUQ01000027">
    <property type="protein sequence ID" value="KON63499.1"/>
    <property type="molecule type" value="Genomic_DNA"/>
</dbReference>
<accession>A0A0M0EDZ8</accession>
<sequence length="370" mass="42170">MSKLIHTFKSSYTDSGLVEITPEIIYSNYKKNYATNIILDTNILIDIEDAYQSGIRHKKLKEAGVIDFVKIIKNRKSKNVFLAPASAYQEVPANRKKSIESAFNLFVKDYLPSFSDDPNATKVEISEENNSDYFFEDIDPIYQSLMACSYASLIAIHIIDEFKELTEVEKFQSYLKFVSDCLDLVSLKELNIARYVFAPEKGITENLRCRIVDTRKNFSKTKKNKELNGPKKIMKMALNGAMDLRILNAADIVDSTSEVSNFTEITMDVWIATSDEKLFNFCRSCPGIIKSKSGGALARLMETHQDIKGTNYWEKTTSIIQENSVKRLDRIEKTPDMDRIVGIACDLDKKLKSNSIKNYFSENFLCKTDA</sequence>
<protein>
    <submittedName>
        <fullName evidence="1">Uncharacterized protein</fullName>
    </submittedName>
</protein>
<dbReference type="AlphaFoldDB" id="A0A0M0EDZ8"/>
<dbReference type="PATRIC" id="fig|33995.3.peg.3296"/>
<dbReference type="Proteomes" id="UP000037566">
    <property type="component" value="Unassembled WGS sequence"/>
</dbReference>
<evidence type="ECO:0000313" key="1">
    <source>
        <dbReference type="EMBL" id="KON63499.1"/>
    </source>
</evidence>
<gene>
    <name evidence="1" type="ORF">KOEU_29710</name>
</gene>
<dbReference type="OrthoDB" id="8293278at2"/>
<keyword evidence="2" id="KW-1185">Reference proteome</keyword>
<proteinExistence type="predicted"/>